<reference evidence="5 6" key="1">
    <citation type="submission" date="2017-11" db="EMBL/GenBank/DDBJ databases">
        <title>De novo assembly and phasing of dikaryotic genomes from two isolates of Puccinia coronata f. sp. avenae, the causal agent of oat crown rust.</title>
        <authorList>
            <person name="Miller M.E."/>
            <person name="Zhang Y."/>
            <person name="Omidvar V."/>
            <person name="Sperschneider J."/>
            <person name="Schwessinger B."/>
            <person name="Raley C."/>
            <person name="Palmer J.M."/>
            <person name="Garnica D."/>
            <person name="Upadhyaya N."/>
            <person name="Rathjen J."/>
            <person name="Taylor J.M."/>
            <person name="Park R.F."/>
            <person name="Dodds P.N."/>
            <person name="Hirsch C.D."/>
            <person name="Kianian S.F."/>
            <person name="Figueroa M."/>
        </authorList>
    </citation>
    <scope>NUCLEOTIDE SEQUENCE [LARGE SCALE GENOMIC DNA]</scope>
    <source>
        <strain evidence="5">12NC29</strain>
    </source>
</reference>
<keyword evidence="1" id="KW-0547">Nucleotide-binding</keyword>
<name>A0A2N5TJB5_9BASI</name>
<organism evidence="5 6">
    <name type="scientific">Puccinia coronata f. sp. avenae</name>
    <dbReference type="NCBI Taxonomy" id="200324"/>
    <lineage>
        <taxon>Eukaryota</taxon>
        <taxon>Fungi</taxon>
        <taxon>Dikarya</taxon>
        <taxon>Basidiomycota</taxon>
        <taxon>Pucciniomycotina</taxon>
        <taxon>Pucciniomycetes</taxon>
        <taxon>Pucciniales</taxon>
        <taxon>Pucciniaceae</taxon>
        <taxon>Puccinia</taxon>
    </lineage>
</organism>
<dbReference type="InterPro" id="IPR038718">
    <property type="entry name" value="SNF2-like_sf"/>
</dbReference>
<dbReference type="Proteomes" id="UP000235388">
    <property type="component" value="Unassembled WGS sequence"/>
</dbReference>
<keyword evidence="2" id="KW-0378">Hydrolase</keyword>
<dbReference type="InterPro" id="IPR027417">
    <property type="entry name" value="P-loop_NTPase"/>
</dbReference>
<dbReference type="STRING" id="200324.A0A2N5TJB5"/>
<evidence type="ECO:0000256" key="1">
    <source>
        <dbReference type="ARBA" id="ARBA00022741"/>
    </source>
</evidence>
<dbReference type="InterPro" id="IPR014001">
    <property type="entry name" value="Helicase_ATP-bd"/>
</dbReference>
<accession>A0A2N5TJB5</accession>
<dbReference type="AlphaFoldDB" id="A0A2N5TJB5"/>
<feature type="domain" description="Helicase ATP-binding" evidence="4">
    <location>
        <begin position="43"/>
        <end position="182"/>
    </location>
</feature>
<dbReference type="PANTHER" id="PTHR45626:SF22">
    <property type="entry name" value="DNA REPAIR PROTEIN RAD5"/>
    <property type="match status" value="1"/>
</dbReference>
<gene>
    <name evidence="5" type="ORF">PCANC_26508</name>
</gene>
<dbReference type="GO" id="GO:0005634">
    <property type="term" value="C:nucleus"/>
    <property type="evidence" value="ECO:0007669"/>
    <property type="project" value="TreeGrafter"/>
</dbReference>
<evidence type="ECO:0000256" key="3">
    <source>
        <dbReference type="ARBA" id="ARBA00022840"/>
    </source>
</evidence>
<dbReference type="GO" id="GO:0016787">
    <property type="term" value="F:hydrolase activity"/>
    <property type="evidence" value="ECO:0007669"/>
    <property type="project" value="UniProtKB-KW"/>
</dbReference>
<evidence type="ECO:0000313" key="5">
    <source>
        <dbReference type="EMBL" id="PLW25498.1"/>
    </source>
</evidence>
<dbReference type="GO" id="GO:0008094">
    <property type="term" value="F:ATP-dependent activity, acting on DNA"/>
    <property type="evidence" value="ECO:0007669"/>
    <property type="project" value="TreeGrafter"/>
</dbReference>
<evidence type="ECO:0000313" key="6">
    <source>
        <dbReference type="Proteomes" id="UP000235388"/>
    </source>
</evidence>
<dbReference type="EMBL" id="PGCJ01000612">
    <property type="protein sequence ID" value="PLW25498.1"/>
    <property type="molecule type" value="Genomic_DNA"/>
</dbReference>
<dbReference type="GO" id="GO:0006281">
    <property type="term" value="P:DNA repair"/>
    <property type="evidence" value="ECO:0007669"/>
    <property type="project" value="TreeGrafter"/>
</dbReference>
<keyword evidence="3" id="KW-0067">ATP-binding</keyword>
<dbReference type="Gene3D" id="3.40.50.10810">
    <property type="entry name" value="Tandem AAA-ATPase domain"/>
    <property type="match status" value="1"/>
</dbReference>
<dbReference type="InterPro" id="IPR000330">
    <property type="entry name" value="SNF2_N"/>
</dbReference>
<comment type="caution">
    <text evidence="5">The sequence shown here is derived from an EMBL/GenBank/DDBJ whole genome shotgun (WGS) entry which is preliminary data.</text>
</comment>
<dbReference type="PROSITE" id="PS51192">
    <property type="entry name" value="HELICASE_ATP_BIND_1"/>
    <property type="match status" value="1"/>
</dbReference>
<dbReference type="OrthoDB" id="448448at2759"/>
<keyword evidence="6" id="KW-1185">Reference proteome</keyword>
<dbReference type="SUPFAM" id="SSF52540">
    <property type="entry name" value="P-loop containing nucleoside triphosphate hydrolases"/>
    <property type="match status" value="1"/>
</dbReference>
<dbReference type="InterPro" id="IPR050628">
    <property type="entry name" value="SNF2_RAD54_helicase_TF"/>
</dbReference>
<dbReference type="GO" id="GO:0005524">
    <property type="term" value="F:ATP binding"/>
    <property type="evidence" value="ECO:0007669"/>
    <property type="project" value="UniProtKB-KW"/>
</dbReference>
<sequence>MTAVQFLYLNEAANLRTINHFWLHCDNNWIRERSDPATLEPVDLDNIPCLGSILADDMGLGKTLTTLALILKTSHQARDFGDSPSPFENTSRCGATLVICPKATLTNWEHEITTHFAKNSIPYLIFYGRGRDRILKETLKSSMVVLTSYDLIGTSGNPLHTNQNTIELLNMEWYRIVLDEAQ</sequence>
<protein>
    <recommendedName>
        <fullName evidence="4">Helicase ATP-binding domain-containing protein</fullName>
    </recommendedName>
</protein>
<evidence type="ECO:0000259" key="4">
    <source>
        <dbReference type="PROSITE" id="PS51192"/>
    </source>
</evidence>
<proteinExistence type="predicted"/>
<dbReference type="Pfam" id="PF00176">
    <property type="entry name" value="SNF2-rel_dom"/>
    <property type="match status" value="1"/>
</dbReference>
<evidence type="ECO:0000256" key="2">
    <source>
        <dbReference type="ARBA" id="ARBA00022801"/>
    </source>
</evidence>
<dbReference type="PANTHER" id="PTHR45626">
    <property type="entry name" value="TRANSCRIPTION TERMINATION FACTOR 2-RELATED"/>
    <property type="match status" value="1"/>
</dbReference>